<sequence length="48" mass="5589">MEKGSVPALFFICSDLLCPTHFKHFKHFKIVPVVISRRRNFKCLNIVA</sequence>
<dbReference type="EMBL" id="GGEC01058915">
    <property type="protein sequence ID" value="MBX39399.1"/>
    <property type="molecule type" value="Transcribed_RNA"/>
</dbReference>
<reference evidence="1" key="1">
    <citation type="submission" date="2018-02" db="EMBL/GenBank/DDBJ databases">
        <title>Rhizophora mucronata_Transcriptome.</title>
        <authorList>
            <person name="Meera S.P."/>
            <person name="Sreeshan A."/>
            <person name="Augustine A."/>
        </authorList>
    </citation>
    <scope>NUCLEOTIDE SEQUENCE</scope>
    <source>
        <tissue evidence="1">Leaf</tissue>
    </source>
</reference>
<protein>
    <submittedName>
        <fullName evidence="1">Uncharacterized protein</fullName>
    </submittedName>
</protein>
<proteinExistence type="predicted"/>
<evidence type="ECO:0000313" key="1">
    <source>
        <dbReference type="EMBL" id="MBX39399.1"/>
    </source>
</evidence>
<name>A0A2P2NA93_RHIMU</name>
<organism evidence="1">
    <name type="scientific">Rhizophora mucronata</name>
    <name type="common">Asiatic mangrove</name>
    <dbReference type="NCBI Taxonomy" id="61149"/>
    <lineage>
        <taxon>Eukaryota</taxon>
        <taxon>Viridiplantae</taxon>
        <taxon>Streptophyta</taxon>
        <taxon>Embryophyta</taxon>
        <taxon>Tracheophyta</taxon>
        <taxon>Spermatophyta</taxon>
        <taxon>Magnoliopsida</taxon>
        <taxon>eudicotyledons</taxon>
        <taxon>Gunneridae</taxon>
        <taxon>Pentapetalae</taxon>
        <taxon>rosids</taxon>
        <taxon>fabids</taxon>
        <taxon>Malpighiales</taxon>
        <taxon>Rhizophoraceae</taxon>
        <taxon>Rhizophora</taxon>
    </lineage>
</organism>
<accession>A0A2P2NA93</accession>
<dbReference type="AlphaFoldDB" id="A0A2P2NA93"/>